<gene>
    <name evidence="1" type="primary">ORF26655</name>
</gene>
<proteinExistence type="predicted"/>
<dbReference type="AlphaFoldDB" id="A0A0B6YJR3"/>
<reference evidence="1" key="1">
    <citation type="submission" date="2014-12" db="EMBL/GenBank/DDBJ databases">
        <title>Insight into the proteome of Arion vulgaris.</title>
        <authorList>
            <person name="Aradska J."/>
            <person name="Bulat T."/>
            <person name="Smidak R."/>
            <person name="Sarate P."/>
            <person name="Gangsoo J."/>
            <person name="Sialana F."/>
            <person name="Bilban M."/>
            <person name="Lubec G."/>
        </authorList>
    </citation>
    <scope>NUCLEOTIDE SEQUENCE</scope>
    <source>
        <tissue evidence="1">Skin</tissue>
    </source>
</reference>
<protein>
    <submittedName>
        <fullName evidence="1">Uncharacterized protein</fullName>
    </submittedName>
</protein>
<evidence type="ECO:0000313" key="1">
    <source>
        <dbReference type="EMBL" id="CEK56046.1"/>
    </source>
</evidence>
<name>A0A0B6YJR3_9EUPU</name>
<feature type="non-terminal residue" evidence="1">
    <location>
        <position position="1"/>
    </location>
</feature>
<organism evidence="1">
    <name type="scientific">Arion vulgaris</name>
    <dbReference type="NCBI Taxonomy" id="1028688"/>
    <lineage>
        <taxon>Eukaryota</taxon>
        <taxon>Metazoa</taxon>
        <taxon>Spiralia</taxon>
        <taxon>Lophotrochozoa</taxon>
        <taxon>Mollusca</taxon>
        <taxon>Gastropoda</taxon>
        <taxon>Heterobranchia</taxon>
        <taxon>Euthyneura</taxon>
        <taxon>Panpulmonata</taxon>
        <taxon>Eupulmonata</taxon>
        <taxon>Stylommatophora</taxon>
        <taxon>Helicina</taxon>
        <taxon>Arionoidea</taxon>
        <taxon>Arionidae</taxon>
        <taxon>Arion</taxon>
    </lineage>
</organism>
<accession>A0A0B6YJR3</accession>
<dbReference type="EMBL" id="HACG01009181">
    <property type="protein sequence ID" value="CEK56046.1"/>
    <property type="molecule type" value="Transcribed_RNA"/>
</dbReference>
<sequence>RASLAITNIKAACLDFLQMFLACPRFPGNGCENEDTVAEIASVDVERNVDVVVEINVVGVVGAGLVTDD</sequence>